<dbReference type="EC" id="2.1.1.-" evidence="1"/>
<comment type="caution">
    <text evidence="1">Lacks conserved residue(s) required for the propagation of feature annotation.</text>
</comment>
<dbReference type="InterPro" id="IPR013216">
    <property type="entry name" value="Methyltransf_11"/>
</dbReference>
<proteinExistence type="inferred from homology"/>
<keyword evidence="1 3" id="KW-0808">Transferase</keyword>
<dbReference type="InterPro" id="IPR029063">
    <property type="entry name" value="SAM-dependent_MTases_sf"/>
</dbReference>
<feature type="binding site" evidence="1">
    <location>
        <position position="76"/>
    </location>
    <ligand>
        <name>S-adenosyl-L-methionine</name>
        <dbReference type="ChEBI" id="CHEBI:59789"/>
    </ligand>
</feature>
<dbReference type="NCBIfam" id="NF008264">
    <property type="entry name" value="PRK11036.1"/>
    <property type="match status" value="1"/>
</dbReference>
<dbReference type="EMBL" id="RJVQ01000008">
    <property type="protein sequence ID" value="RQW61949.1"/>
    <property type="molecule type" value="Genomic_DNA"/>
</dbReference>
<dbReference type="GO" id="GO:0008757">
    <property type="term" value="F:S-adenosylmethionine-dependent methyltransferase activity"/>
    <property type="evidence" value="ECO:0007669"/>
    <property type="project" value="InterPro"/>
</dbReference>
<dbReference type="GO" id="GO:0097697">
    <property type="term" value="F:tRNA (5-carboxymethoxyuridine(34)-5-O)-methyltransferase activity"/>
    <property type="evidence" value="ECO:0007669"/>
    <property type="project" value="UniProtKB-UniRule"/>
</dbReference>
<evidence type="ECO:0000259" key="2">
    <source>
        <dbReference type="Pfam" id="PF08241"/>
    </source>
</evidence>
<keyword evidence="4" id="KW-1185">Reference proteome</keyword>
<dbReference type="Pfam" id="PF08241">
    <property type="entry name" value="Methyltransf_11"/>
    <property type="match status" value="1"/>
</dbReference>
<feature type="domain" description="Methyltransferase type 11" evidence="2">
    <location>
        <begin position="52"/>
        <end position="149"/>
    </location>
</feature>
<keyword evidence="1" id="KW-0949">S-adenosyl-L-methionine</keyword>
<dbReference type="RefSeq" id="WP_124938288.1">
    <property type="nucleotide sequence ID" value="NZ_RJVQ01000008.1"/>
</dbReference>
<comment type="caution">
    <text evidence="3">The sequence shown here is derived from an EMBL/GenBank/DDBJ whole genome shotgun (WGS) entry which is preliminary data.</text>
</comment>
<dbReference type="PANTHER" id="PTHR43861">
    <property type="entry name" value="TRANS-ACONITATE 2-METHYLTRANSFERASE-RELATED"/>
    <property type="match status" value="1"/>
</dbReference>
<keyword evidence="1" id="KW-0819">tRNA processing</keyword>
<gene>
    <name evidence="1 3" type="primary">cmoM</name>
    <name evidence="3" type="ORF">EES38_16400</name>
</gene>
<organism evidence="3 4">
    <name type="scientific">Vibrio viridaestus</name>
    <dbReference type="NCBI Taxonomy" id="2487322"/>
    <lineage>
        <taxon>Bacteria</taxon>
        <taxon>Pseudomonadati</taxon>
        <taxon>Pseudomonadota</taxon>
        <taxon>Gammaproteobacteria</taxon>
        <taxon>Vibrionales</taxon>
        <taxon>Vibrionaceae</taxon>
        <taxon>Vibrio</taxon>
    </lineage>
</organism>
<comment type="similarity">
    <text evidence="1">Belongs to the class I-like SAM-binding methyltransferase superfamily. CmoM family.</text>
</comment>
<dbReference type="SUPFAM" id="SSF53335">
    <property type="entry name" value="S-adenosyl-L-methionine-dependent methyltransferases"/>
    <property type="match status" value="1"/>
</dbReference>
<dbReference type="Gene3D" id="3.40.50.150">
    <property type="entry name" value="Vaccinia Virus protein VP39"/>
    <property type="match status" value="1"/>
</dbReference>
<dbReference type="OrthoDB" id="4697647at2"/>
<name>A0A3N9TD12_9VIBR</name>
<dbReference type="AlphaFoldDB" id="A0A3N9TD12"/>
<dbReference type="InterPro" id="IPR033664">
    <property type="entry name" value="Cmo5U_methylTrfase"/>
</dbReference>
<evidence type="ECO:0000313" key="4">
    <source>
        <dbReference type="Proteomes" id="UP000281112"/>
    </source>
</evidence>
<evidence type="ECO:0000256" key="1">
    <source>
        <dbReference type="HAMAP-Rule" id="MF_02057"/>
    </source>
</evidence>
<dbReference type="GO" id="GO:0032259">
    <property type="term" value="P:methylation"/>
    <property type="evidence" value="ECO:0007669"/>
    <property type="project" value="UniProtKB-KW"/>
</dbReference>
<reference evidence="3 4" key="1">
    <citation type="submission" date="2018-11" db="EMBL/GenBank/DDBJ databases">
        <title>Vibrio LJC006 sp. nov., isolated from seawater during the bloom of the enteromorpha.</title>
        <authorList>
            <person name="Liang J."/>
        </authorList>
    </citation>
    <scope>NUCLEOTIDE SEQUENCE [LARGE SCALE GENOMIC DNA]</scope>
    <source>
        <strain evidence="3 4">LJC006</strain>
    </source>
</reference>
<feature type="binding site" evidence="1">
    <location>
        <position position="27"/>
    </location>
    <ligand>
        <name>S-adenosyl-L-methionine</name>
        <dbReference type="ChEBI" id="CHEBI:59789"/>
    </ligand>
</feature>
<dbReference type="CDD" id="cd02440">
    <property type="entry name" value="AdoMet_MTases"/>
    <property type="match status" value="1"/>
</dbReference>
<feature type="binding site" evidence="1">
    <location>
        <position position="122"/>
    </location>
    <ligand>
        <name>S-adenosyl-L-methionine</name>
        <dbReference type="ChEBI" id="CHEBI:59789"/>
    </ligand>
</feature>
<keyword evidence="1 3" id="KW-0489">Methyltransferase</keyword>
<dbReference type="HAMAP" id="MF_02057">
    <property type="entry name" value="tRNA_methyltr_CmoM"/>
    <property type="match status" value="1"/>
</dbReference>
<dbReference type="GO" id="GO:0006400">
    <property type="term" value="P:tRNA modification"/>
    <property type="evidence" value="ECO:0007669"/>
    <property type="project" value="UniProtKB-UniRule"/>
</dbReference>
<protein>
    <recommendedName>
        <fullName evidence="1">tRNA 5-carboxymethoxyuridine methyltransferase</fullName>
        <ecNumber evidence="1">2.1.1.-</ecNumber>
    </recommendedName>
    <alternativeName>
        <fullName evidence="1">cmo5U methyltransferase</fullName>
    </alternativeName>
</protein>
<feature type="binding site" evidence="1">
    <location>
        <begin position="55"/>
        <end position="56"/>
    </location>
    <ligand>
        <name>S-adenosyl-L-methionine</name>
        <dbReference type="ChEBI" id="CHEBI:59789"/>
    </ligand>
</feature>
<dbReference type="Proteomes" id="UP000281112">
    <property type="component" value="Unassembled WGS sequence"/>
</dbReference>
<evidence type="ECO:0000313" key="3">
    <source>
        <dbReference type="EMBL" id="RQW61949.1"/>
    </source>
</evidence>
<dbReference type="PANTHER" id="PTHR43861:SF1">
    <property type="entry name" value="TRANS-ACONITATE 2-METHYLTRANSFERASE"/>
    <property type="match status" value="1"/>
</dbReference>
<accession>A0A3N9TD12</accession>
<comment type="function">
    <text evidence="1">Catalyzes the methylation of 5-carboxymethoxyuridine (cmo5U) to form 5-methoxycarbonylmethoxyuridine (mcmo5U) at position 34 in tRNAs.</text>
</comment>
<sequence length="259" mass="29778">MTEDRNFDDIAHKFAKNIYGSDKGEVRQVIVWEDFEQILQTFASDSFPLNVLDAGGGLAQLSQKLAVQGHNITLCDVSSEMLRLAEDDITKNGLMQNFTFVHSSVQELPEEQYGSRDFVLFHAVMEWLQDPEGVLKRLLKFVRPGGVVSIMFYNQHGLVLKNAICGNIPHVLNGMPFRKRFKLQPQKGLIPDDVYRWIEESGFAIEGRSGIRSFTDYIGNKQNMGEYTHDDLIELERMYCRQEPFLSLGRYIHVWARKL</sequence>
<comment type="catalytic activity">
    <reaction evidence="1">
        <text>5-carboxymethoxyuridine(34) in tRNA + S-adenosyl-L-methionine = 5-methoxycarbonylmethoxyuridine(34) in tRNA + S-adenosyl-L-homocysteine</text>
        <dbReference type="Rhea" id="RHEA:54080"/>
        <dbReference type="Rhea" id="RHEA-COMP:13383"/>
        <dbReference type="Rhea" id="RHEA-COMP:13781"/>
        <dbReference type="ChEBI" id="CHEBI:57856"/>
        <dbReference type="ChEBI" id="CHEBI:59789"/>
        <dbReference type="ChEBI" id="CHEBI:136879"/>
        <dbReference type="ChEBI" id="CHEBI:138053"/>
    </reaction>
</comment>